<evidence type="ECO:0000256" key="5">
    <source>
        <dbReference type="ARBA" id="ARBA00022691"/>
    </source>
</evidence>
<dbReference type="EMBL" id="JASPKY010000006">
    <property type="protein sequence ID" value="KAK9754713.1"/>
    <property type="molecule type" value="Genomic_DNA"/>
</dbReference>
<gene>
    <name evidence="9" type="ORF">QE152_g1172</name>
</gene>
<organism evidence="9 10">
    <name type="scientific">Popillia japonica</name>
    <name type="common">Japanese beetle</name>
    <dbReference type="NCBI Taxonomy" id="7064"/>
    <lineage>
        <taxon>Eukaryota</taxon>
        <taxon>Metazoa</taxon>
        <taxon>Ecdysozoa</taxon>
        <taxon>Arthropoda</taxon>
        <taxon>Hexapoda</taxon>
        <taxon>Insecta</taxon>
        <taxon>Pterygota</taxon>
        <taxon>Neoptera</taxon>
        <taxon>Endopterygota</taxon>
        <taxon>Coleoptera</taxon>
        <taxon>Polyphaga</taxon>
        <taxon>Scarabaeiformia</taxon>
        <taxon>Scarabaeidae</taxon>
        <taxon>Rutelinae</taxon>
        <taxon>Popillia</taxon>
    </lineage>
</organism>
<feature type="active site" description="Proton acceptor" evidence="7">
    <location>
        <position position="209"/>
    </location>
</feature>
<reference evidence="9 10" key="1">
    <citation type="journal article" date="2024" name="BMC Genomics">
        <title>De novo assembly and annotation of Popillia japonica's genome with initial clues to its potential as an invasive pest.</title>
        <authorList>
            <person name="Cucini C."/>
            <person name="Boschi S."/>
            <person name="Funari R."/>
            <person name="Cardaioli E."/>
            <person name="Iannotti N."/>
            <person name="Marturano G."/>
            <person name="Paoli F."/>
            <person name="Bruttini M."/>
            <person name="Carapelli A."/>
            <person name="Frati F."/>
            <person name="Nardi F."/>
        </authorList>
    </citation>
    <scope>NUCLEOTIDE SEQUENCE [LARGE SCALE GENOMIC DNA]</scope>
    <source>
        <strain evidence="9">DMR45628</strain>
    </source>
</reference>
<dbReference type="Proteomes" id="UP001458880">
    <property type="component" value="Unassembled WGS sequence"/>
</dbReference>
<dbReference type="Gene3D" id="3.40.50.150">
    <property type="entry name" value="Vaccinia Virus protein VP39"/>
    <property type="match status" value="2"/>
</dbReference>
<keyword evidence="10" id="KW-1185">Reference proteome</keyword>
<accession>A0AAW1N6H2</accession>
<evidence type="ECO:0000256" key="4">
    <source>
        <dbReference type="ARBA" id="ARBA00022679"/>
    </source>
</evidence>
<keyword evidence="4" id="KW-0808">Transferase</keyword>
<dbReference type="PANTHER" id="PTHR10920:SF18">
    <property type="entry name" value="RRNA METHYLTRANSFERASE 2, MITOCHONDRIAL"/>
    <property type="match status" value="1"/>
</dbReference>
<dbReference type="InterPro" id="IPR015507">
    <property type="entry name" value="rRNA-MeTfrase_E"/>
</dbReference>
<dbReference type="PIRSF" id="PIRSF005461">
    <property type="entry name" value="23S_rRNA_mtase"/>
    <property type="match status" value="1"/>
</dbReference>
<proteinExistence type="inferred from homology"/>
<evidence type="ECO:0000256" key="7">
    <source>
        <dbReference type="PIRSR" id="PIRSR005461-1"/>
    </source>
</evidence>
<dbReference type="InterPro" id="IPR050082">
    <property type="entry name" value="RNA_methyltr_RlmE"/>
</dbReference>
<evidence type="ECO:0000313" key="10">
    <source>
        <dbReference type="Proteomes" id="UP001458880"/>
    </source>
</evidence>
<keyword evidence="3 9" id="KW-0489">Methyltransferase</keyword>
<evidence type="ECO:0000256" key="1">
    <source>
        <dbReference type="ARBA" id="ARBA00009258"/>
    </source>
</evidence>
<dbReference type="InterPro" id="IPR002877">
    <property type="entry name" value="RNA_MeTrfase_FtsJ_dom"/>
</dbReference>
<comment type="similarity">
    <text evidence="1">Belongs to the class I-like SAM-binding methyltransferase superfamily. RNA methyltransferase RlmE family.</text>
</comment>
<dbReference type="GO" id="GO:0008650">
    <property type="term" value="F:rRNA (uridine-2'-O-)-methyltransferase activity"/>
    <property type="evidence" value="ECO:0007669"/>
    <property type="project" value="TreeGrafter"/>
</dbReference>
<dbReference type="HAMAP" id="MF_01547">
    <property type="entry name" value="RNA_methyltr_E"/>
    <property type="match status" value="1"/>
</dbReference>
<evidence type="ECO:0000256" key="6">
    <source>
        <dbReference type="ARBA" id="ARBA00041184"/>
    </source>
</evidence>
<name>A0AAW1N6H2_POPJA</name>
<feature type="domain" description="Ribosomal RNA methyltransferase FtsJ" evidence="8">
    <location>
        <begin position="61"/>
        <end position="245"/>
    </location>
</feature>
<evidence type="ECO:0000256" key="2">
    <source>
        <dbReference type="ARBA" id="ARBA00022552"/>
    </source>
</evidence>
<protein>
    <recommendedName>
        <fullName evidence="6">rRNA methyltransferase 2, mitochondrial</fullName>
    </recommendedName>
</protein>
<dbReference type="PANTHER" id="PTHR10920">
    <property type="entry name" value="RIBOSOMAL RNA METHYLTRANSFERASE"/>
    <property type="match status" value="1"/>
</dbReference>
<keyword evidence="5 7" id="KW-0949">S-adenosyl-L-methionine</keyword>
<dbReference type="AlphaFoldDB" id="A0AAW1N6H2"/>
<dbReference type="Pfam" id="PF01728">
    <property type="entry name" value="FtsJ"/>
    <property type="match status" value="1"/>
</dbReference>
<comment type="caution">
    <text evidence="9">The sequence shown here is derived from an EMBL/GenBank/DDBJ whole genome shotgun (WGS) entry which is preliminary data.</text>
</comment>
<evidence type="ECO:0000259" key="8">
    <source>
        <dbReference type="Pfam" id="PF01728"/>
    </source>
</evidence>
<keyword evidence="2" id="KW-0698">rRNA processing</keyword>
<dbReference type="GO" id="GO:0005739">
    <property type="term" value="C:mitochondrion"/>
    <property type="evidence" value="ECO:0007669"/>
    <property type="project" value="TreeGrafter"/>
</dbReference>
<dbReference type="InterPro" id="IPR029063">
    <property type="entry name" value="SAM-dependent_MTases_sf"/>
</dbReference>
<dbReference type="SUPFAM" id="SSF53335">
    <property type="entry name" value="S-adenosyl-L-methionine-dependent methyltransferases"/>
    <property type="match status" value="1"/>
</dbReference>
<sequence length="294" mass="33518">MKLLKQVLQRVSRNQCKYFCTSSIFFKKVPSNLKGRSVSSQQWLTRQLNDPYVEKAKFMSYRCRSAFKLIEIDDKYKILKPGYIVVDCGAAPGSWTQVIVSRTTNLLDSSISSGCVIAIDKQYIHPIEGAVILNNCDFTKKETQGKVSSILDGNKVNDFTETQGKVLSDMAPNATGIKELDNTNMLNLCYSVFRFAIEVSSINATFLAKLWYCNEFKAFEDNVKEFYDDVKIVKPKSSRSNSAEVVKEFYDDVKIVKPKSSRSNSAEVFILGRYFKVLPQCSVAVWRKYYCTKR</sequence>
<evidence type="ECO:0000256" key="3">
    <source>
        <dbReference type="ARBA" id="ARBA00022603"/>
    </source>
</evidence>
<evidence type="ECO:0000313" key="9">
    <source>
        <dbReference type="EMBL" id="KAK9754713.1"/>
    </source>
</evidence>